<dbReference type="InterPro" id="IPR004447">
    <property type="entry name" value="Peptidase_S41A"/>
</dbReference>
<feature type="chain" id="PRO_5022022100" evidence="6">
    <location>
        <begin position="23"/>
        <end position="421"/>
    </location>
</feature>
<dbReference type="Pfam" id="PF22694">
    <property type="entry name" value="CtpB_N-like"/>
    <property type="match status" value="1"/>
</dbReference>
<dbReference type="GO" id="GO:0008236">
    <property type="term" value="F:serine-type peptidase activity"/>
    <property type="evidence" value="ECO:0007669"/>
    <property type="project" value="UniProtKB-KW"/>
</dbReference>
<dbReference type="InterPro" id="IPR055210">
    <property type="entry name" value="CtpA/B_N"/>
</dbReference>
<dbReference type="Gene3D" id="3.90.226.10">
    <property type="entry name" value="2-enoyl-CoA Hydratase, Chain A, domain 1"/>
    <property type="match status" value="1"/>
</dbReference>
<dbReference type="CDD" id="cd07560">
    <property type="entry name" value="Peptidase_S41_CPP"/>
    <property type="match status" value="1"/>
</dbReference>
<proteinExistence type="inferred from homology"/>
<dbReference type="InterPro" id="IPR005151">
    <property type="entry name" value="Tail-specific_protease"/>
</dbReference>
<keyword evidence="2 5" id="KW-0645">Protease</keyword>
<evidence type="ECO:0000256" key="4">
    <source>
        <dbReference type="ARBA" id="ARBA00022825"/>
    </source>
</evidence>
<dbReference type="PROSITE" id="PS50106">
    <property type="entry name" value="PDZ"/>
    <property type="match status" value="1"/>
</dbReference>
<gene>
    <name evidence="8" type="ORF">SAE02_12940</name>
</gene>
<dbReference type="Pfam" id="PF03572">
    <property type="entry name" value="Peptidase_S41"/>
    <property type="match status" value="1"/>
</dbReference>
<evidence type="ECO:0000256" key="3">
    <source>
        <dbReference type="ARBA" id="ARBA00022801"/>
    </source>
</evidence>
<keyword evidence="3 5" id="KW-0378">Hydrolase</keyword>
<dbReference type="GO" id="GO:0006508">
    <property type="term" value="P:proteolysis"/>
    <property type="evidence" value="ECO:0007669"/>
    <property type="project" value="UniProtKB-KW"/>
</dbReference>
<comment type="caution">
    <text evidence="8">The sequence shown here is derived from an EMBL/GenBank/DDBJ whole genome shotgun (WGS) entry which is preliminary data.</text>
</comment>
<dbReference type="FunFam" id="2.30.42.10:FF:000063">
    <property type="entry name" value="Peptidase, S41 family"/>
    <property type="match status" value="1"/>
</dbReference>
<dbReference type="InterPro" id="IPR036034">
    <property type="entry name" value="PDZ_sf"/>
</dbReference>
<dbReference type="Gene3D" id="2.30.42.10">
    <property type="match status" value="1"/>
</dbReference>
<dbReference type="NCBIfam" id="TIGR00225">
    <property type="entry name" value="prc"/>
    <property type="match status" value="1"/>
</dbReference>
<keyword evidence="9" id="KW-1185">Reference proteome</keyword>
<dbReference type="GO" id="GO:0004175">
    <property type="term" value="F:endopeptidase activity"/>
    <property type="evidence" value="ECO:0007669"/>
    <property type="project" value="TreeGrafter"/>
</dbReference>
<keyword evidence="4 5" id="KW-0720">Serine protease</keyword>
<dbReference type="GO" id="GO:0030288">
    <property type="term" value="C:outer membrane-bounded periplasmic space"/>
    <property type="evidence" value="ECO:0007669"/>
    <property type="project" value="TreeGrafter"/>
</dbReference>
<dbReference type="InterPro" id="IPR029045">
    <property type="entry name" value="ClpP/crotonase-like_dom_sf"/>
</dbReference>
<dbReference type="CDD" id="cd06782">
    <property type="entry name" value="cpPDZ_CPP-like"/>
    <property type="match status" value="1"/>
</dbReference>
<dbReference type="Gene3D" id="3.30.750.44">
    <property type="match status" value="1"/>
</dbReference>
<evidence type="ECO:0000313" key="9">
    <source>
        <dbReference type="Proteomes" id="UP000321523"/>
    </source>
</evidence>
<dbReference type="OrthoDB" id="9812068at2"/>
<dbReference type="PANTHER" id="PTHR32060:SF30">
    <property type="entry name" value="CARBOXY-TERMINAL PROCESSING PROTEASE CTPA"/>
    <property type="match status" value="1"/>
</dbReference>
<dbReference type="SMART" id="SM00228">
    <property type="entry name" value="PDZ"/>
    <property type="match status" value="1"/>
</dbReference>
<feature type="signal peptide" evidence="6">
    <location>
        <begin position="1"/>
        <end position="22"/>
    </location>
</feature>
<dbReference type="RefSeq" id="WP_044433943.1">
    <property type="nucleotide sequence ID" value="NZ_BJYZ01000005.1"/>
</dbReference>
<protein>
    <submittedName>
        <fullName evidence="8">Peptidase S41</fullName>
    </submittedName>
</protein>
<dbReference type="SMART" id="SM00245">
    <property type="entry name" value="TSPc"/>
    <property type="match status" value="1"/>
</dbReference>
<sequence length="421" mass="44723">MNRTRTALAASLLLFSPLQAMGQTVEPAATVQASADHEAVPAGREMSRAEALTLFNSAFSQFRNGFVDRVDADKLIEAAIGGLLTSLDPHSKYLNPDKYAENKAQNSGEFGGVGVEMAVENGLVKVLTPIEDSPAFRAGVLPGDFFTHINGEPVRGVTLVEAMERMRGSIGTPLRLTIQRGSGGQSFDLTLMRELVKSPAVRWRTEGTVGYVKIGGFTQQTQPGLEKAMAGIAAELGPRLTGYVLDLRDNPGGLVKQAISVCDSFLDQGEIVSTRGRDPDSARHYFATPGDLAHGKPIVLIVNGRSASASEIVAGALQDQRRAVVLGTQTFGKGSVQTITPLSNRGATRMTTARYYTPSGRSIQALGITPDMTVEQARVTLAGDHGQEGDYQLTRALDIVRGAAVFTAPVSATAQQAQLVQ</sequence>
<comment type="similarity">
    <text evidence="1 5">Belongs to the peptidase S41A family.</text>
</comment>
<dbReference type="PANTHER" id="PTHR32060">
    <property type="entry name" value="TAIL-SPECIFIC PROTEASE"/>
    <property type="match status" value="1"/>
</dbReference>
<dbReference type="SUPFAM" id="SSF50156">
    <property type="entry name" value="PDZ domain-like"/>
    <property type="match status" value="1"/>
</dbReference>
<evidence type="ECO:0000256" key="6">
    <source>
        <dbReference type="SAM" id="SignalP"/>
    </source>
</evidence>
<feature type="domain" description="PDZ" evidence="7">
    <location>
        <begin position="99"/>
        <end position="169"/>
    </location>
</feature>
<dbReference type="InterPro" id="IPR001478">
    <property type="entry name" value="PDZ"/>
</dbReference>
<accession>A0A512DL03</accession>
<dbReference type="InterPro" id="IPR041489">
    <property type="entry name" value="PDZ_6"/>
</dbReference>
<dbReference type="EMBL" id="BJYZ01000005">
    <property type="protein sequence ID" value="GEO37146.1"/>
    <property type="molecule type" value="Genomic_DNA"/>
</dbReference>
<evidence type="ECO:0000256" key="5">
    <source>
        <dbReference type="RuleBase" id="RU004404"/>
    </source>
</evidence>
<dbReference type="Proteomes" id="UP000321523">
    <property type="component" value="Unassembled WGS sequence"/>
</dbReference>
<dbReference type="Pfam" id="PF17820">
    <property type="entry name" value="PDZ_6"/>
    <property type="match status" value="1"/>
</dbReference>
<evidence type="ECO:0000259" key="7">
    <source>
        <dbReference type="PROSITE" id="PS50106"/>
    </source>
</evidence>
<organism evidence="8 9">
    <name type="scientific">Skermanella aerolata</name>
    <dbReference type="NCBI Taxonomy" id="393310"/>
    <lineage>
        <taxon>Bacteria</taxon>
        <taxon>Pseudomonadati</taxon>
        <taxon>Pseudomonadota</taxon>
        <taxon>Alphaproteobacteria</taxon>
        <taxon>Rhodospirillales</taxon>
        <taxon>Azospirillaceae</taxon>
        <taxon>Skermanella</taxon>
    </lineage>
</organism>
<evidence type="ECO:0000313" key="8">
    <source>
        <dbReference type="EMBL" id="GEO37146.1"/>
    </source>
</evidence>
<dbReference type="SUPFAM" id="SSF52096">
    <property type="entry name" value="ClpP/crotonase"/>
    <property type="match status" value="1"/>
</dbReference>
<reference evidence="8 9" key="1">
    <citation type="submission" date="2019-07" db="EMBL/GenBank/DDBJ databases">
        <title>Whole genome shotgun sequence of Skermanella aerolata NBRC 106429.</title>
        <authorList>
            <person name="Hosoyama A."/>
            <person name="Uohara A."/>
            <person name="Ohji S."/>
            <person name="Ichikawa N."/>
        </authorList>
    </citation>
    <scope>NUCLEOTIDE SEQUENCE [LARGE SCALE GENOMIC DNA]</scope>
    <source>
        <strain evidence="8 9">NBRC 106429</strain>
    </source>
</reference>
<dbReference type="AlphaFoldDB" id="A0A512DL03"/>
<keyword evidence="6" id="KW-0732">Signal</keyword>
<evidence type="ECO:0000256" key="2">
    <source>
        <dbReference type="ARBA" id="ARBA00022670"/>
    </source>
</evidence>
<name>A0A512DL03_9PROT</name>
<dbReference type="GO" id="GO:0007165">
    <property type="term" value="P:signal transduction"/>
    <property type="evidence" value="ECO:0007669"/>
    <property type="project" value="TreeGrafter"/>
</dbReference>
<evidence type="ECO:0000256" key="1">
    <source>
        <dbReference type="ARBA" id="ARBA00009179"/>
    </source>
</evidence>